<dbReference type="GO" id="GO:0008270">
    <property type="term" value="F:zinc ion binding"/>
    <property type="evidence" value="ECO:0007669"/>
    <property type="project" value="InterPro"/>
</dbReference>
<dbReference type="AlphaFoldDB" id="A0A9W8RN65"/>
<dbReference type="CDD" id="cd00067">
    <property type="entry name" value="GAL4"/>
    <property type="match status" value="1"/>
</dbReference>
<name>A0A9W8RN65_9HYPO</name>
<evidence type="ECO:0000256" key="1">
    <source>
        <dbReference type="ARBA" id="ARBA00022723"/>
    </source>
</evidence>
<dbReference type="PROSITE" id="PS00463">
    <property type="entry name" value="ZN2_CY6_FUNGAL_1"/>
    <property type="match status" value="1"/>
</dbReference>
<keyword evidence="5" id="KW-1185">Reference proteome</keyword>
<proteinExistence type="predicted"/>
<organism evidence="4 5">
    <name type="scientific">Fusarium torreyae</name>
    <dbReference type="NCBI Taxonomy" id="1237075"/>
    <lineage>
        <taxon>Eukaryota</taxon>
        <taxon>Fungi</taxon>
        <taxon>Dikarya</taxon>
        <taxon>Ascomycota</taxon>
        <taxon>Pezizomycotina</taxon>
        <taxon>Sordariomycetes</taxon>
        <taxon>Hypocreomycetidae</taxon>
        <taxon>Hypocreales</taxon>
        <taxon>Nectriaceae</taxon>
        <taxon>Fusarium</taxon>
    </lineage>
</organism>
<dbReference type="Pfam" id="PF00172">
    <property type="entry name" value="Zn_clus"/>
    <property type="match status" value="1"/>
</dbReference>
<dbReference type="EMBL" id="JAOQAZ010000045">
    <property type="protein sequence ID" value="KAJ4245747.1"/>
    <property type="molecule type" value="Genomic_DNA"/>
</dbReference>
<dbReference type="InterPro" id="IPR007219">
    <property type="entry name" value="XnlR_reg_dom"/>
</dbReference>
<dbReference type="Pfam" id="PF04082">
    <property type="entry name" value="Fungal_trans"/>
    <property type="match status" value="1"/>
</dbReference>
<dbReference type="GO" id="GO:0003677">
    <property type="term" value="F:DNA binding"/>
    <property type="evidence" value="ECO:0007669"/>
    <property type="project" value="InterPro"/>
</dbReference>
<keyword evidence="1" id="KW-0479">Metal-binding</keyword>
<dbReference type="Gene3D" id="4.10.240.10">
    <property type="entry name" value="Zn(2)-C6 fungal-type DNA-binding domain"/>
    <property type="match status" value="1"/>
</dbReference>
<dbReference type="PROSITE" id="PS50048">
    <property type="entry name" value="ZN2_CY6_FUNGAL_2"/>
    <property type="match status" value="1"/>
</dbReference>
<dbReference type="OrthoDB" id="2399539at2759"/>
<dbReference type="SMART" id="SM00066">
    <property type="entry name" value="GAL4"/>
    <property type="match status" value="1"/>
</dbReference>
<dbReference type="GO" id="GO:0006351">
    <property type="term" value="P:DNA-templated transcription"/>
    <property type="evidence" value="ECO:0007669"/>
    <property type="project" value="InterPro"/>
</dbReference>
<evidence type="ECO:0000256" key="2">
    <source>
        <dbReference type="ARBA" id="ARBA00023242"/>
    </source>
</evidence>
<evidence type="ECO:0000259" key="3">
    <source>
        <dbReference type="PROSITE" id="PS50048"/>
    </source>
</evidence>
<dbReference type="SUPFAM" id="SSF57701">
    <property type="entry name" value="Zn2/Cys6 DNA-binding domain"/>
    <property type="match status" value="1"/>
</dbReference>
<protein>
    <recommendedName>
        <fullName evidence="3">Zn(2)-C6 fungal-type domain-containing protein</fullName>
    </recommendedName>
</protein>
<sequence>MDQFDQIPVSTRVNTRSSLACLQCRSKHVKCDGKKPQCTRCTSLEKECQYTASRRGGLDRAALAERRKRLATGTDPRLSMPTPQIPLEIGDATISNLDVQPMIGMNGVVDALDGGSSSTPALPTPDTPQIHIENLAEDPLIISYYTNFHDFHPFVLPRQHLIRLCNGPQHSSLNFDPLIAVMRLVGNLYSTHQWSDSLKLHAETCIAQLPPSDPIVVQSRLLYSIALFWHNFKIEAKQQIDAAADIAKVLCMHKHEFATTYGAGDDVLTESWRRTWWMLFIVDAYFAGTLGTMNLKTIHIEATVELPCEEIETSLNLAR</sequence>
<dbReference type="GO" id="GO:0000981">
    <property type="term" value="F:DNA-binding transcription factor activity, RNA polymerase II-specific"/>
    <property type="evidence" value="ECO:0007669"/>
    <property type="project" value="InterPro"/>
</dbReference>
<dbReference type="Proteomes" id="UP001152049">
    <property type="component" value="Unassembled WGS sequence"/>
</dbReference>
<dbReference type="PANTHER" id="PTHR47431">
    <property type="entry name" value="ZN(II)2CYS6 TRANSCRIPTION FACTOR (EUROFUNG)-RELATED"/>
    <property type="match status" value="1"/>
</dbReference>
<dbReference type="CDD" id="cd12148">
    <property type="entry name" value="fungal_TF_MHR"/>
    <property type="match status" value="1"/>
</dbReference>
<dbReference type="PANTHER" id="PTHR47431:SF4">
    <property type="entry name" value="ZN(II)2CYS6 TRANSCRIPTION FACTOR (EUROFUNG)"/>
    <property type="match status" value="1"/>
</dbReference>
<comment type="caution">
    <text evidence="4">The sequence shown here is derived from an EMBL/GenBank/DDBJ whole genome shotgun (WGS) entry which is preliminary data.</text>
</comment>
<reference evidence="4" key="1">
    <citation type="submission" date="2022-09" db="EMBL/GenBank/DDBJ databases">
        <title>Fusarium specimens isolated from Avocado Roots.</title>
        <authorList>
            <person name="Stajich J."/>
            <person name="Roper C."/>
            <person name="Heimlech-Rivalta G."/>
        </authorList>
    </citation>
    <scope>NUCLEOTIDE SEQUENCE</scope>
    <source>
        <strain evidence="4">CF00136</strain>
    </source>
</reference>
<dbReference type="InterPro" id="IPR001138">
    <property type="entry name" value="Zn2Cys6_DnaBD"/>
</dbReference>
<accession>A0A9W8RN65</accession>
<gene>
    <name evidence="4" type="ORF">NW762_013871</name>
</gene>
<evidence type="ECO:0000313" key="5">
    <source>
        <dbReference type="Proteomes" id="UP001152049"/>
    </source>
</evidence>
<feature type="domain" description="Zn(2)-C6 fungal-type" evidence="3">
    <location>
        <begin position="20"/>
        <end position="50"/>
    </location>
</feature>
<dbReference type="InterPro" id="IPR036864">
    <property type="entry name" value="Zn2-C6_fun-type_DNA-bd_sf"/>
</dbReference>
<evidence type="ECO:0000313" key="4">
    <source>
        <dbReference type="EMBL" id="KAJ4245747.1"/>
    </source>
</evidence>
<keyword evidence="2" id="KW-0539">Nucleus</keyword>